<protein>
    <submittedName>
        <fullName evidence="3">Pilus assembly protein</fullName>
    </submittedName>
</protein>
<keyword evidence="1" id="KW-0812">Transmembrane</keyword>
<dbReference type="AlphaFoldDB" id="A0A7S9D0T9"/>
<evidence type="ECO:0000313" key="3">
    <source>
        <dbReference type="EMBL" id="QPF89079.1"/>
    </source>
</evidence>
<dbReference type="Pfam" id="PF07811">
    <property type="entry name" value="TadE"/>
    <property type="match status" value="1"/>
</dbReference>
<dbReference type="KEGG" id="bcou:IC761_21455"/>
<evidence type="ECO:0000313" key="4">
    <source>
        <dbReference type="Proteomes" id="UP000594621"/>
    </source>
</evidence>
<proteinExistence type="predicted"/>
<keyword evidence="1" id="KW-1133">Transmembrane helix</keyword>
<evidence type="ECO:0000259" key="2">
    <source>
        <dbReference type="Pfam" id="PF07811"/>
    </source>
</evidence>
<sequence length="184" mass="19880">MTEPVTTTKRRRSRCGAFARDSKGATAVEFALVGAPFLALLIALIQTFLVFFAQQLLESIVLQSSRLVMTGQVQSAQMSQAQFQQAVCNQIKILFNCSGIMVDMQVASSWSSTNTAMPTLTFDSSGAVTNAWSYNAGNAGDIVVLRVMYVWPVMLGPLGFNLSNMSNGNRLMMSSAAFQNEPGS</sequence>
<dbReference type="RefSeq" id="WP_195798621.1">
    <property type="nucleotide sequence ID" value="NZ_CP061379.1"/>
</dbReference>
<accession>A0A7S9D0T9</accession>
<dbReference type="InterPro" id="IPR012495">
    <property type="entry name" value="TadE-like_dom"/>
</dbReference>
<feature type="transmembrane region" description="Helical" evidence="1">
    <location>
        <begin position="30"/>
        <end position="53"/>
    </location>
</feature>
<evidence type="ECO:0000256" key="1">
    <source>
        <dbReference type="SAM" id="Phobius"/>
    </source>
</evidence>
<keyword evidence="1" id="KW-0472">Membrane</keyword>
<gene>
    <name evidence="3" type="ORF">IC761_21455</name>
</gene>
<organism evidence="3 4">
    <name type="scientific">Bradyrhizobium commune</name>
    <dbReference type="NCBI Taxonomy" id="83627"/>
    <lineage>
        <taxon>Bacteria</taxon>
        <taxon>Pseudomonadati</taxon>
        <taxon>Pseudomonadota</taxon>
        <taxon>Alphaproteobacteria</taxon>
        <taxon>Hyphomicrobiales</taxon>
        <taxon>Nitrobacteraceae</taxon>
        <taxon>Bradyrhizobium</taxon>
    </lineage>
</organism>
<dbReference type="Proteomes" id="UP000594621">
    <property type="component" value="Chromosome"/>
</dbReference>
<name>A0A7S9D0T9_9BRAD</name>
<keyword evidence="4" id="KW-1185">Reference proteome</keyword>
<dbReference type="EMBL" id="CP061379">
    <property type="protein sequence ID" value="QPF89079.1"/>
    <property type="molecule type" value="Genomic_DNA"/>
</dbReference>
<feature type="domain" description="TadE-like" evidence="2">
    <location>
        <begin position="24"/>
        <end position="64"/>
    </location>
</feature>
<reference evidence="3 4" key="1">
    <citation type="submission" date="2020-09" db="EMBL/GenBank/DDBJ databases">
        <title>Complete genomes of bradyrhizobia occurring on native shrubby legumes in Australia.</title>
        <authorList>
            <person name="Lafay B."/>
        </authorList>
    </citation>
    <scope>NUCLEOTIDE SEQUENCE [LARGE SCALE GENOMIC DNA]</scope>
    <source>
        <strain evidence="3 4">BDV5040</strain>
    </source>
</reference>